<keyword evidence="5" id="KW-1185">Reference proteome</keyword>
<dbReference type="InterPro" id="IPR025997">
    <property type="entry name" value="SBP_2_dom"/>
</dbReference>
<evidence type="ECO:0000256" key="2">
    <source>
        <dbReference type="ARBA" id="ARBA00007639"/>
    </source>
</evidence>
<dbReference type="Gene3D" id="3.40.50.2300">
    <property type="match status" value="2"/>
</dbReference>
<dbReference type="InterPro" id="IPR028082">
    <property type="entry name" value="Peripla_BP_I"/>
</dbReference>
<accession>A0A917M381</accession>
<organism evidence="4 5">
    <name type="scientific">Edaphobacter dinghuensis</name>
    <dbReference type="NCBI Taxonomy" id="1560005"/>
    <lineage>
        <taxon>Bacteria</taxon>
        <taxon>Pseudomonadati</taxon>
        <taxon>Acidobacteriota</taxon>
        <taxon>Terriglobia</taxon>
        <taxon>Terriglobales</taxon>
        <taxon>Acidobacteriaceae</taxon>
        <taxon>Edaphobacter</taxon>
    </lineage>
</organism>
<comment type="similarity">
    <text evidence="2">Belongs to the bacterial solute-binding protein 2 family.</text>
</comment>
<evidence type="ECO:0000259" key="3">
    <source>
        <dbReference type="Pfam" id="PF13407"/>
    </source>
</evidence>
<name>A0A917M381_9BACT</name>
<dbReference type="EMBL" id="BMGT01000002">
    <property type="protein sequence ID" value="GGG74875.1"/>
    <property type="molecule type" value="Genomic_DNA"/>
</dbReference>
<comment type="subcellular location">
    <subcellularLocation>
        <location evidence="1">Cell envelope</location>
    </subcellularLocation>
</comment>
<dbReference type="PANTHER" id="PTHR30036">
    <property type="entry name" value="D-XYLOSE-BINDING PERIPLASMIC PROTEIN"/>
    <property type="match status" value="1"/>
</dbReference>
<dbReference type="GO" id="GO:0030288">
    <property type="term" value="C:outer membrane-bounded periplasmic space"/>
    <property type="evidence" value="ECO:0007669"/>
    <property type="project" value="TreeGrafter"/>
</dbReference>
<sequence>MHNRIVVIPRFSSDARWLSEHVGIGEATARAKLNVYWNGPSDEANLQEQTELAERAIQGNAYGIIIEPSTSFTMNRAIREALAHSIPVVVLGEPIDITPSPRLSFVLSDISEAGRLIASRLDAILHGHGEIAIFGLAPQTPGNVERSDAIEAALQQNAPEIHVVEKMVGSFSIGSSELVAERVIQEHPELKAIVALTPREGYSAAAAVHALHVEDRVRIIACDQTLEVLMLLRQGAIDAILIQNMRGMGSAAVDNIIAEHHHRPVSSPVYFKPSLITRQNIGDERIQQLLLMHRSQP</sequence>
<evidence type="ECO:0000313" key="5">
    <source>
        <dbReference type="Proteomes" id="UP000647241"/>
    </source>
</evidence>
<evidence type="ECO:0000256" key="1">
    <source>
        <dbReference type="ARBA" id="ARBA00004196"/>
    </source>
</evidence>
<reference evidence="4" key="1">
    <citation type="journal article" date="2014" name="Int. J. Syst. Evol. Microbiol.">
        <title>Complete genome sequence of Corynebacterium casei LMG S-19264T (=DSM 44701T), isolated from a smear-ripened cheese.</title>
        <authorList>
            <consortium name="US DOE Joint Genome Institute (JGI-PGF)"/>
            <person name="Walter F."/>
            <person name="Albersmeier A."/>
            <person name="Kalinowski J."/>
            <person name="Ruckert C."/>
        </authorList>
    </citation>
    <scope>NUCLEOTIDE SEQUENCE</scope>
    <source>
        <strain evidence="4">CGMCC 1.12997</strain>
    </source>
</reference>
<dbReference type="AlphaFoldDB" id="A0A917M381"/>
<feature type="domain" description="Periplasmic binding protein" evidence="3">
    <location>
        <begin position="5"/>
        <end position="257"/>
    </location>
</feature>
<dbReference type="Pfam" id="PF13407">
    <property type="entry name" value="Peripla_BP_4"/>
    <property type="match status" value="1"/>
</dbReference>
<dbReference type="Proteomes" id="UP000647241">
    <property type="component" value="Unassembled WGS sequence"/>
</dbReference>
<protein>
    <recommendedName>
        <fullName evidence="3">Periplasmic binding protein domain-containing protein</fullName>
    </recommendedName>
</protein>
<comment type="caution">
    <text evidence="4">The sequence shown here is derived from an EMBL/GenBank/DDBJ whole genome shotgun (WGS) entry which is preliminary data.</text>
</comment>
<gene>
    <name evidence="4" type="ORF">GCM10011585_17030</name>
</gene>
<proteinExistence type="inferred from homology"/>
<reference evidence="4" key="2">
    <citation type="submission" date="2020-09" db="EMBL/GenBank/DDBJ databases">
        <authorList>
            <person name="Sun Q."/>
            <person name="Zhou Y."/>
        </authorList>
    </citation>
    <scope>NUCLEOTIDE SEQUENCE</scope>
    <source>
        <strain evidence="4">CGMCC 1.12997</strain>
    </source>
</reference>
<dbReference type="PANTHER" id="PTHR30036:SF7">
    <property type="entry name" value="ABC TRANSPORTER PERIPLASMIC-BINDING PROTEIN YPHF"/>
    <property type="match status" value="1"/>
</dbReference>
<evidence type="ECO:0000313" key="4">
    <source>
        <dbReference type="EMBL" id="GGG74875.1"/>
    </source>
</evidence>
<dbReference type="InterPro" id="IPR050555">
    <property type="entry name" value="Bact_Solute-Bind_Prot2"/>
</dbReference>
<dbReference type="GO" id="GO:0030246">
    <property type="term" value="F:carbohydrate binding"/>
    <property type="evidence" value="ECO:0007669"/>
    <property type="project" value="TreeGrafter"/>
</dbReference>
<dbReference type="SUPFAM" id="SSF53822">
    <property type="entry name" value="Periplasmic binding protein-like I"/>
    <property type="match status" value="1"/>
</dbReference>